<organism evidence="11 12">
    <name type="scientific">Enterobacter quasiroggenkampii</name>
    <dbReference type="NCBI Taxonomy" id="2497436"/>
    <lineage>
        <taxon>Bacteria</taxon>
        <taxon>Pseudomonadati</taxon>
        <taxon>Pseudomonadota</taxon>
        <taxon>Gammaproteobacteria</taxon>
        <taxon>Enterobacterales</taxon>
        <taxon>Enterobacteriaceae</taxon>
        <taxon>Enterobacter</taxon>
    </lineage>
</organism>
<dbReference type="InterPro" id="IPR045584">
    <property type="entry name" value="Pilin-like"/>
</dbReference>
<evidence type="ECO:0000313" key="11">
    <source>
        <dbReference type="EMBL" id="WFC81253.1"/>
    </source>
</evidence>
<dbReference type="Pfam" id="PF03895">
    <property type="entry name" value="YadA_anchor"/>
    <property type="match status" value="1"/>
</dbReference>
<dbReference type="Gene3D" id="3.30.1300.30">
    <property type="entry name" value="GSPII I/J protein-like"/>
    <property type="match status" value="1"/>
</dbReference>
<accession>A0ABY8E036</accession>
<keyword evidence="7" id="KW-0998">Cell outer membrane</keyword>
<evidence type="ECO:0000256" key="1">
    <source>
        <dbReference type="ARBA" id="ARBA00004241"/>
    </source>
</evidence>
<name>A0ABY8E036_9ENTR</name>
<protein>
    <submittedName>
        <fullName evidence="11">YadA-like family protein</fullName>
    </submittedName>
</protein>
<evidence type="ECO:0000256" key="2">
    <source>
        <dbReference type="ARBA" id="ARBA00004442"/>
    </source>
</evidence>
<keyword evidence="6" id="KW-0472">Membrane</keyword>
<evidence type="ECO:0000256" key="3">
    <source>
        <dbReference type="ARBA" id="ARBA00022452"/>
    </source>
</evidence>
<reference evidence="11 12" key="1">
    <citation type="submission" date="2022-10" db="EMBL/GenBank/DDBJ databases">
        <title>Dissemination of Carbapenem-producing Enterobacteriaceae in the natural water sources, Central Thailand.</title>
        <authorList>
            <person name="Songsaeng W."/>
            <person name="Prapasarakul N."/>
            <person name="Am-In N."/>
            <person name="Wongsurawat T."/>
            <person name="Sirichokchatchawan W."/>
        </authorList>
    </citation>
    <scope>NUCLEOTIDE SEQUENCE [LARGE SCALE GENOMIC DNA]</scope>
    <source>
        <strain evidence="11 12">WS12-3</strain>
    </source>
</reference>
<keyword evidence="12" id="KW-1185">Reference proteome</keyword>
<sequence>MKPINKSAVVVFGCLFAGIMVKAHAATLTVDQYNNRLNLARSLASDIANDYNNALRAYTAQGSNSGTPEAQALDDATQRYLHDLPKLKADIQDLTNNTILAPNPIQPKPYAVPSKPQAIPQPQQLVPQPLPQPTKQPQAIPPQHLVMNVPLKQFPQTNTPVNSPLVAVQTFPTTTITNTPVTAPAGVVVINGVDGKNGSSIAGKRGAMGATGAIGAAGKNGLNGSNGANGVTTIITKHEVDQITKNNVAVNRSAINANRSAINAMNQQINSQFKSLKSEVDDNKKQANAGISGAMAMAGLPQVQVNKKVMFSAGAATYEGESALAVGASVNFNDNVIAKVSFSDDTANNMGASVGVGIGF</sequence>
<keyword evidence="4" id="KW-0812">Transmembrane</keyword>
<evidence type="ECO:0000256" key="9">
    <source>
        <dbReference type="SAM" id="SignalP"/>
    </source>
</evidence>
<feature type="region of interest" description="Disordered" evidence="8">
    <location>
        <begin position="102"/>
        <end position="122"/>
    </location>
</feature>
<proteinExistence type="predicted"/>
<dbReference type="Proteomes" id="UP001219309">
    <property type="component" value="Chromosome"/>
</dbReference>
<gene>
    <name evidence="11" type="ORF">OM418_14540</name>
</gene>
<evidence type="ECO:0000256" key="7">
    <source>
        <dbReference type="ARBA" id="ARBA00023237"/>
    </source>
</evidence>
<feature type="signal peptide" evidence="9">
    <location>
        <begin position="1"/>
        <end position="25"/>
    </location>
</feature>
<evidence type="ECO:0000256" key="5">
    <source>
        <dbReference type="ARBA" id="ARBA00022729"/>
    </source>
</evidence>
<evidence type="ECO:0000313" key="12">
    <source>
        <dbReference type="Proteomes" id="UP001219309"/>
    </source>
</evidence>
<evidence type="ECO:0000256" key="8">
    <source>
        <dbReference type="SAM" id="MobiDB-lite"/>
    </source>
</evidence>
<dbReference type="SUPFAM" id="SSF54523">
    <property type="entry name" value="Pili subunits"/>
    <property type="match status" value="1"/>
</dbReference>
<dbReference type="EMBL" id="CP110533">
    <property type="protein sequence ID" value="WFC81253.1"/>
    <property type="molecule type" value="Genomic_DNA"/>
</dbReference>
<dbReference type="RefSeq" id="WP_277717854.1">
    <property type="nucleotide sequence ID" value="NZ_CP110533.1"/>
</dbReference>
<evidence type="ECO:0000259" key="10">
    <source>
        <dbReference type="Pfam" id="PF03895"/>
    </source>
</evidence>
<dbReference type="InterPro" id="IPR005594">
    <property type="entry name" value="YadA_C"/>
</dbReference>
<keyword evidence="3" id="KW-1134">Transmembrane beta strand</keyword>
<feature type="domain" description="Trimeric autotransporter adhesin YadA-like C-terminal membrane anchor" evidence="10">
    <location>
        <begin position="301"/>
        <end position="360"/>
    </location>
</feature>
<keyword evidence="5 9" id="KW-0732">Signal</keyword>
<evidence type="ECO:0000256" key="4">
    <source>
        <dbReference type="ARBA" id="ARBA00022692"/>
    </source>
</evidence>
<evidence type="ECO:0000256" key="6">
    <source>
        <dbReference type="ARBA" id="ARBA00023136"/>
    </source>
</evidence>
<comment type="subcellular location">
    <subcellularLocation>
        <location evidence="2">Cell outer membrane</location>
    </subcellularLocation>
    <subcellularLocation>
        <location evidence="1">Cell surface</location>
    </subcellularLocation>
</comment>
<feature type="chain" id="PRO_5046094475" evidence="9">
    <location>
        <begin position="26"/>
        <end position="360"/>
    </location>
</feature>